<evidence type="ECO:0000313" key="1">
    <source>
        <dbReference type="EMBL" id="KAI5323504.1"/>
    </source>
</evidence>
<sequence>MWAIRPQDQSSGVVTLSTLSLSSTQCSDIGKLQEKFRDLFHDMQGLPPRRAMEHEIQLVGDSPLPNLGLYRTSLTESDEIKKQIQALHEQNNHQELVSISED</sequence>
<keyword evidence="2" id="KW-1185">Reference proteome</keyword>
<name>A0AAD4VE92_PRUDU</name>
<organism evidence="1 2">
    <name type="scientific">Prunus dulcis</name>
    <name type="common">Almond</name>
    <name type="synonym">Amygdalus dulcis</name>
    <dbReference type="NCBI Taxonomy" id="3755"/>
    <lineage>
        <taxon>Eukaryota</taxon>
        <taxon>Viridiplantae</taxon>
        <taxon>Streptophyta</taxon>
        <taxon>Embryophyta</taxon>
        <taxon>Tracheophyta</taxon>
        <taxon>Spermatophyta</taxon>
        <taxon>Magnoliopsida</taxon>
        <taxon>eudicotyledons</taxon>
        <taxon>Gunneridae</taxon>
        <taxon>Pentapetalae</taxon>
        <taxon>rosids</taxon>
        <taxon>fabids</taxon>
        <taxon>Rosales</taxon>
        <taxon>Rosaceae</taxon>
        <taxon>Amygdaloideae</taxon>
        <taxon>Amygdaleae</taxon>
        <taxon>Prunus</taxon>
    </lineage>
</organism>
<evidence type="ECO:0000313" key="2">
    <source>
        <dbReference type="Proteomes" id="UP001054821"/>
    </source>
</evidence>
<dbReference type="SUPFAM" id="SSF56672">
    <property type="entry name" value="DNA/RNA polymerases"/>
    <property type="match status" value="1"/>
</dbReference>
<proteinExistence type="predicted"/>
<accession>A0AAD4VE92</accession>
<reference evidence="1 2" key="1">
    <citation type="journal article" date="2022" name="G3 (Bethesda)">
        <title>Whole-genome sequence and methylome profiling of the almond [Prunus dulcis (Mill.) D.A. Webb] cultivar 'Nonpareil'.</title>
        <authorList>
            <person name="D'Amico-Willman K.M."/>
            <person name="Ouma W.Z."/>
            <person name="Meulia T."/>
            <person name="Sideli G.M."/>
            <person name="Gradziel T.M."/>
            <person name="Fresnedo-Ramirez J."/>
        </authorList>
    </citation>
    <scope>NUCLEOTIDE SEQUENCE [LARGE SCALE GENOMIC DNA]</scope>
    <source>
        <strain evidence="1">Clone GOH B32 T37-40</strain>
    </source>
</reference>
<comment type="caution">
    <text evidence="1">The sequence shown here is derived from an EMBL/GenBank/DDBJ whole genome shotgun (WGS) entry which is preliminary data.</text>
</comment>
<dbReference type="Proteomes" id="UP001054821">
    <property type="component" value="Chromosome 6"/>
</dbReference>
<protein>
    <submittedName>
        <fullName evidence="1">Uncharacterized protein</fullName>
    </submittedName>
</protein>
<gene>
    <name evidence="1" type="ORF">L3X38_032576</name>
</gene>
<dbReference type="EMBL" id="JAJFAZ020000006">
    <property type="protein sequence ID" value="KAI5323504.1"/>
    <property type="molecule type" value="Genomic_DNA"/>
</dbReference>
<dbReference type="InterPro" id="IPR043502">
    <property type="entry name" value="DNA/RNA_pol_sf"/>
</dbReference>
<dbReference type="AlphaFoldDB" id="A0AAD4VE92"/>